<keyword evidence="5" id="KW-0460">Magnesium</keyword>
<dbReference type="EC" id="3.1.3.11" evidence="2"/>
<feature type="region of interest" description="Disordered" evidence="6">
    <location>
        <begin position="1"/>
        <end position="31"/>
    </location>
</feature>
<dbReference type="EMBL" id="HF571520">
    <property type="protein sequence ID" value="CCQ33575.1"/>
    <property type="molecule type" value="Genomic_DNA"/>
</dbReference>
<reference evidence="7 10" key="3">
    <citation type="journal article" date="2014" name="Environ. Microbiol.">
        <title>Halorhabdus tiamatea: proteogenomics and glycosidase activity measurements identify the first cultivated euryarchaeon from a deep-sea anoxic brine lake as potential polysaccharide degrader.</title>
        <authorList>
            <person name="Werner J."/>
            <person name="Ferrer M."/>
            <person name="Michel G."/>
            <person name="Mann A.J."/>
            <person name="Huang S."/>
            <person name="Juarez S."/>
            <person name="Ciordia S."/>
            <person name="Albar J.P."/>
            <person name="Alcaide M."/>
            <person name="La Cono V."/>
            <person name="Yakimov M.M."/>
            <person name="Antunes A."/>
            <person name="Taborda M."/>
            <person name="Da Costa M.S."/>
            <person name="Amann R.I."/>
            <person name="Gloeckner F.O."/>
            <person name="Golyshina O.V."/>
            <person name="Golyshin P.N."/>
            <person name="Teeling H."/>
        </authorList>
    </citation>
    <scope>NUCLEOTIDE SEQUENCE [LARGE SCALE GENOMIC DNA]</scope>
    <source>
        <strain evidence="10">SARL4B</strain>
        <strain evidence="7">Type strain: SARL4B</strain>
    </source>
</reference>
<feature type="binding site" evidence="5">
    <location>
        <position position="237"/>
    </location>
    <ligand>
        <name>Mg(2+)</name>
        <dbReference type="ChEBI" id="CHEBI:18420"/>
        <label>1</label>
        <note>catalytic</note>
    </ligand>
</feature>
<dbReference type="GeneID" id="23799996"/>
<proteinExistence type="inferred from homology"/>
<reference evidence="8 9" key="2">
    <citation type="journal article" date="2013" name="PLoS ONE">
        <title>INDIGO - INtegrated Data Warehouse of MIcrobial GenOmes with Examples from the Red Sea Extremophiles.</title>
        <authorList>
            <person name="Alam I."/>
            <person name="Antunes A."/>
            <person name="Kamau A.A."/>
            <person name="Ba Alawi W."/>
            <person name="Kalkatawi M."/>
            <person name="Stingl U."/>
            <person name="Bajic V.B."/>
        </authorList>
    </citation>
    <scope>NUCLEOTIDE SEQUENCE [LARGE SCALE GENOMIC DNA]</scope>
    <source>
        <strain evidence="8 9">SARL4B</strain>
    </source>
</reference>
<dbReference type="InterPro" id="IPR000760">
    <property type="entry name" value="Inositol_monophosphatase-like"/>
</dbReference>
<dbReference type="KEGG" id="hti:HTIA_1448"/>
<evidence type="ECO:0000256" key="4">
    <source>
        <dbReference type="ARBA" id="ARBA00038103"/>
    </source>
</evidence>
<dbReference type="CDD" id="cd01637">
    <property type="entry name" value="IMPase_like"/>
    <property type="match status" value="1"/>
</dbReference>
<dbReference type="Pfam" id="PF00459">
    <property type="entry name" value="Inositol_P"/>
    <property type="match status" value="1"/>
</dbReference>
<sequence length="295" mass="31217">MTDIRGSPDDATPTDPNETRRGSSIPRSDRVAVAREAARAGGAVAMAGFRRDLDVETKTGKTDLVTRADREAQARIAAVIGERFPQEPFVGEEADARETVPERGPAWIADPIDGTNNYVRGMREWATSVASVRDGDPVAAATALPALGDIYVGGPGGVTRNGRPIGVSETADTDRFTVVPTIWWPRDRRDEYARAAEAIVTRFGDLLRLKSVQVALALVAAGSIEGVLTNVETNPWDTVAGAYLVEQAGGTVTDLDGEPWRHDCRGLVASNGQAHEAVLAAANAIDPPADGSDPP</sequence>
<feature type="binding site" evidence="5">
    <location>
        <position position="92"/>
    </location>
    <ligand>
        <name>Mg(2+)</name>
        <dbReference type="ChEBI" id="CHEBI:18420"/>
        <label>1</label>
        <note>catalytic</note>
    </ligand>
</feature>
<dbReference type="SUPFAM" id="SSF56655">
    <property type="entry name" value="Carbohydrate phosphatase"/>
    <property type="match status" value="1"/>
</dbReference>
<evidence type="ECO:0000256" key="6">
    <source>
        <dbReference type="SAM" id="MobiDB-lite"/>
    </source>
</evidence>
<dbReference type="RefSeq" id="WP_008525846.1">
    <property type="nucleotide sequence ID" value="NC_021921.1"/>
</dbReference>
<keyword evidence="5" id="KW-0479">Metal-binding</keyword>
<dbReference type="Proteomes" id="UP000015381">
    <property type="component" value="Chromosome I"/>
</dbReference>
<feature type="compositionally biased region" description="Basic and acidic residues" evidence="6">
    <location>
        <begin position="17"/>
        <end position="31"/>
    </location>
</feature>
<dbReference type="eggNOG" id="arCOG01349">
    <property type="taxonomic scope" value="Archaea"/>
</dbReference>
<dbReference type="PANTHER" id="PTHR20854">
    <property type="entry name" value="INOSITOL MONOPHOSPHATASE"/>
    <property type="match status" value="1"/>
</dbReference>
<comment type="cofactor">
    <cofactor evidence="5">
        <name>Mg(2+)</name>
        <dbReference type="ChEBI" id="CHEBI:18420"/>
    </cofactor>
</comment>
<accession>F7PJB9</accession>
<dbReference type="GO" id="GO:0042132">
    <property type="term" value="F:fructose 1,6-bisphosphate 1-phosphatase activity"/>
    <property type="evidence" value="ECO:0007669"/>
    <property type="project" value="UniProtKB-EC"/>
</dbReference>
<dbReference type="Gene3D" id="3.30.540.10">
    <property type="entry name" value="Fructose-1,6-Bisphosphatase, subunit A, domain 1"/>
    <property type="match status" value="1"/>
</dbReference>
<evidence type="ECO:0000313" key="9">
    <source>
        <dbReference type="Proteomes" id="UP000003861"/>
    </source>
</evidence>
<keyword evidence="10" id="KW-1185">Reference proteome</keyword>
<keyword evidence="3" id="KW-0119">Carbohydrate metabolism</keyword>
<feature type="binding site" evidence="5">
    <location>
        <position position="112"/>
    </location>
    <ligand>
        <name>Mg(2+)</name>
        <dbReference type="ChEBI" id="CHEBI:18420"/>
        <label>1</label>
        <note>catalytic</note>
    </ligand>
</feature>
<dbReference type="GO" id="GO:0006020">
    <property type="term" value="P:inositol metabolic process"/>
    <property type="evidence" value="ECO:0007669"/>
    <property type="project" value="TreeGrafter"/>
</dbReference>
<dbReference type="AlphaFoldDB" id="F7PJB9"/>
<evidence type="ECO:0000313" key="7">
    <source>
        <dbReference type="EMBL" id="CCQ33575.1"/>
    </source>
</evidence>
<dbReference type="EMBL" id="AFNT02000032">
    <property type="protein sequence ID" value="ERJ05461.1"/>
    <property type="molecule type" value="Genomic_DNA"/>
</dbReference>
<comment type="similarity">
    <text evidence="4">Belongs to the inositol monophosphatase superfamily. FBPase class 4 family.</text>
</comment>
<dbReference type="Proteomes" id="UP000003861">
    <property type="component" value="Unassembled WGS sequence"/>
</dbReference>
<evidence type="ECO:0000256" key="3">
    <source>
        <dbReference type="ARBA" id="ARBA00023277"/>
    </source>
</evidence>
<evidence type="ECO:0000256" key="2">
    <source>
        <dbReference type="ARBA" id="ARBA00013093"/>
    </source>
</evidence>
<dbReference type="GO" id="GO:0046872">
    <property type="term" value="F:metal ion binding"/>
    <property type="evidence" value="ECO:0007669"/>
    <property type="project" value="UniProtKB-KW"/>
</dbReference>
<organism evidence="8 9">
    <name type="scientific">Halorhabdus tiamatea SARL4B</name>
    <dbReference type="NCBI Taxonomy" id="1033806"/>
    <lineage>
        <taxon>Archaea</taxon>
        <taxon>Methanobacteriati</taxon>
        <taxon>Methanobacteriota</taxon>
        <taxon>Stenosarchaea group</taxon>
        <taxon>Halobacteria</taxon>
        <taxon>Halobacteriales</taxon>
        <taxon>Haloarculaceae</taxon>
        <taxon>Halorhabdus</taxon>
    </lineage>
</organism>
<reference evidence="8 9" key="1">
    <citation type="journal article" date="2011" name="J. Bacteriol.">
        <title>Genome sequence of Halorhabdus tiamatea, the first archaeon isolated from a deep-sea anoxic brine lake.</title>
        <authorList>
            <person name="Antunes A."/>
            <person name="Alam I."/>
            <person name="Bajic V.B."/>
            <person name="Stingl U."/>
        </authorList>
    </citation>
    <scope>NUCLEOTIDE SEQUENCE [LARGE SCALE GENOMIC DNA]</scope>
    <source>
        <strain evidence="8 9">SARL4B</strain>
    </source>
</reference>
<dbReference type="HOGENOM" id="CLU_044118_0_2_2"/>
<evidence type="ECO:0000256" key="1">
    <source>
        <dbReference type="ARBA" id="ARBA00001273"/>
    </source>
</evidence>
<keyword evidence="8" id="KW-0378">Hydrolase</keyword>
<dbReference type="STRING" id="1033806.HTIA_1448"/>
<protein>
    <recommendedName>
        <fullName evidence="2">fructose-bisphosphatase</fullName>
        <ecNumber evidence="2">3.1.3.11</ecNumber>
    </recommendedName>
</protein>
<dbReference type="GO" id="GO:0008934">
    <property type="term" value="F:inositol monophosphate 1-phosphatase activity"/>
    <property type="evidence" value="ECO:0007669"/>
    <property type="project" value="TreeGrafter"/>
</dbReference>
<feature type="binding site" evidence="5">
    <location>
        <position position="110"/>
    </location>
    <ligand>
        <name>Mg(2+)</name>
        <dbReference type="ChEBI" id="CHEBI:18420"/>
        <label>1</label>
        <note>catalytic</note>
    </ligand>
</feature>
<evidence type="ECO:0000313" key="8">
    <source>
        <dbReference type="EMBL" id="ERJ05461.1"/>
    </source>
</evidence>
<comment type="catalytic activity">
    <reaction evidence="1">
        <text>beta-D-fructose 1,6-bisphosphate + H2O = beta-D-fructose 6-phosphate + phosphate</text>
        <dbReference type="Rhea" id="RHEA:11064"/>
        <dbReference type="ChEBI" id="CHEBI:15377"/>
        <dbReference type="ChEBI" id="CHEBI:32966"/>
        <dbReference type="ChEBI" id="CHEBI:43474"/>
        <dbReference type="ChEBI" id="CHEBI:57634"/>
        <dbReference type="EC" id="3.1.3.11"/>
    </reaction>
</comment>
<dbReference type="GO" id="GO:0007165">
    <property type="term" value="P:signal transduction"/>
    <property type="evidence" value="ECO:0007669"/>
    <property type="project" value="TreeGrafter"/>
</dbReference>
<name>F7PJB9_9EURY</name>
<evidence type="ECO:0000313" key="10">
    <source>
        <dbReference type="Proteomes" id="UP000015381"/>
    </source>
</evidence>
<gene>
    <name evidence="8" type="primary">suhB</name>
    <name evidence="8" type="ORF">HLRTI_002533</name>
    <name evidence="7" type="ORF">HTIA_1448</name>
</gene>
<dbReference type="PANTHER" id="PTHR20854:SF4">
    <property type="entry name" value="INOSITOL-1-MONOPHOSPHATASE-RELATED"/>
    <property type="match status" value="1"/>
</dbReference>
<dbReference type="PRINTS" id="PR00377">
    <property type="entry name" value="IMPHPHTASES"/>
</dbReference>
<evidence type="ECO:0000256" key="5">
    <source>
        <dbReference type="PIRSR" id="PIRSR600760-2"/>
    </source>
</evidence>
<feature type="binding site" evidence="5">
    <location>
        <position position="113"/>
    </location>
    <ligand>
        <name>Mg(2+)</name>
        <dbReference type="ChEBI" id="CHEBI:18420"/>
        <label>1</label>
        <note>catalytic</note>
    </ligand>
</feature>
<dbReference type="Gene3D" id="3.40.190.80">
    <property type="match status" value="1"/>
</dbReference>